<dbReference type="EMBL" id="ML738314">
    <property type="protein sequence ID" value="KAE8315196.1"/>
    <property type="molecule type" value="Genomic_DNA"/>
</dbReference>
<gene>
    <name evidence="2" type="ORF">BDV41DRAFT_532152</name>
</gene>
<dbReference type="Proteomes" id="UP000325433">
    <property type="component" value="Unassembled WGS sequence"/>
</dbReference>
<evidence type="ECO:0000256" key="1">
    <source>
        <dbReference type="SAM" id="MobiDB-lite"/>
    </source>
</evidence>
<protein>
    <submittedName>
        <fullName evidence="2">Uncharacterized protein</fullName>
    </submittedName>
</protein>
<reference evidence="3" key="1">
    <citation type="submission" date="2019-04" db="EMBL/GenBank/DDBJ databases">
        <title>Friends and foes A comparative genomics studyof 23 Aspergillus species from section Flavi.</title>
        <authorList>
            <consortium name="DOE Joint Genome Institute"/>
            <person name="Kjaerbolling I."/>
            <person name="Vesth T."/>
            <person name="Frisvad J.C."/>
            <person name="Nybo J.L."/>
            <person name="Theobald S."/>
            <person name="Kildgaard S."/>
            <person name="Isbrandt T."/>
            <person name="Kuo A."/>
            <person name="Sato A."/>
            <person name="Lyhne E.K."/>
            <person name="Kogle M.E."/>
            <person name="Wiebenga A."/>
            <person name="Kun R.S."/>
            <person name="Lubbers R.J."/>
            <person name="Makela M.R."/>
            <person name="Barry K."/>
            <person name="Chovatia M."/>
            <person name="Clum A."/>
            <person name="Daum C."/>
            <person name="Haridas S."/>
            <person name="He G."/>
            <person name="LaButti K."/>
            <person name="Lipzen A."/>
            <person name="Mondo S."/>
            <person name="Riley R."/>
            <person name="Salamov A."/>
            <person name="Simmons B.A."/>
            <person name="Magnuson J.K."/>
            <person name="Henrissat B."/>
            <person name="Mortensen U.H."/>
            <person name="Larsen T.O."/>
            <person name="Devries R.P."/>
            <person name="Grigoriev I.V."/>
            <person name="Machida M."/>
            <person name="Baker S.E."/>
            <person name="Andersen M.R."/>
        </authorList>
    </citation>
    <scope>NUCLEOTIDE SEQUENCE [LARGE SCALE GENOMIC DNA]</scope>
    <source>
        <strain evidence="3">CBS 130015</strain>
    </source>
</reference>
<proteinExistence type="predicted"/>
<evidence type="ECO:0000313" key="3">
    <source>
        <dbReference type="Proteomes" id="UP000325433"/>
    </source>
</evidence>
<keyword evidence="3" id="KW-1185">Reference proteome</keyword>
<organism evidence="2 3">
    <name type="scientific">Aspergillus transmontanensis</name>
    <dbReference type="NCBI Taxonomy" id="1034304"/>
    <lineage>
        <taxon>Eukaryota</taxon>
        <taxon>Fungi</taxon>
        <taxon>Dikarya</taxon>
        <taxon>Ascomycota</taxon>
        <taxon>Pezizomycotina</taxon>
        <taxon>Eurotiomycetes</taxon>
        <taxon>Eurotiomycetidae</taxon>
        <taxon>Eurotiales</taxon>
        <taxon>Aspergillaceae</taxon>
        <taxon>Aspergillus</taxon>
        <taxon>Aspergillus subgen. Circumdati</taxon>
    </lineage>
</organism>
<accession>A0A5N6W3W3</accession>
<feature type="non-terminal residue" evidence="2">
    <location>
        <position position="52"/>
    </location>
</feature>
<evidence type="ECO:0000313" key="2">
    <source>
        <dbReference type="EMBL" id="KAE8315196.1"/>
    </source>
</evidence>
<feature type="region of interest" description="Disordered" evidence="1">
    <location>
        <begin position="1"/>
        <end position="24"/>
    </location>
</feature>
<name>A0A5N6W3W3_9EURO</name>
<dbReference type="AlphaFoldDB" id="A0A5N6W3W3"/>
<sequence length="52" mass="5678">MGHKLQLPVAPSSPPGYHGKSESLTADIHESRYPLSSDNAWPILLNSDRYSG</sequence>